<protein>
    <recommendedName>
        <fullName evidence="3">DNA excision repair protein ERCC-1</fullName>
    </recommendedName>
</protein>
<evidence type="ECO:0000256" key="1">
    <source>
        <dbReference type="SAM" id="MobiDB-lite"/>
    </source>
</evidence>
<dbReference type="InterPro" id="IPR010994">
    <property type="entry name" value="RuvA_2-like"/>
</dbReference>
<dbReference type="GO" id="GO:0003697">
    <property type="term" value="F:single-stranded DNA binding"/>
    <property type="evidence" value="ECO:0007669"/>
    <property type="project" value="TreeGrafter"/>
</dbReference>
<evidence type="ECO:0000313" key="2">
    <source>
        <dbReference type="EMBL" id="MPA34699.1"/>
    </source>
</evidence>
<proteinExistence type="predicted"/>
<feature type="region of interest" description="Disordered" evidence="1">
    <location>
        <begin position="34"/>
        <end position="128"/>
    </location>
</feature>
<dbReference type="SUPFAM" id="SSF47781">
    <property type="entry name" value="RuvA domain 2-like"/>
    <property type="match status" value="1"/>
</dbReference>
<evidence type="ECO:0008006" key="3">
    <source>
        <dbReference type="Google" id="ProtNLM"/>
    </source>
</evidence>
<name>A0A5B6YSS1_DAVIN</name>
<sequence length="128" mass="14299">MDASMEDLARCPGIGERKVRRLYDTFHEPFKRVVSSHPSIPETPVQNNAELQSVSEEKEDEKEVEDAGKRRKKEPKLTIKSALSAAFAKHSDKLGKKNNKSQQEKEEETSATVEANAKNKNSSEEAAS</sequence>
<dbReference type="AlphaFoldDB" id="A0A5B6YSS1"/>
<dbReference type="GO" id="GO:0003684">
    <property type="term" value="F:damaged DNA binding"/>
    <property type="evidence" value="ECO:0007669"/>
    <property type="project" value="InterPro"/>
</dbReference>
<dbReference type="Gene3D" id="1.10.150.20">
    <property type="entry name" value="5' to 3' exonuclease, C-terminal subdomain"/>
    <property type="match status" value="1"/>
</dbReference>
<dbReference type="GO" id="GO:0000110">
    <property type="term" value="C:nucleotide-excision repair factor 1 complex"/>
    <property type="evidence" value="ECO:0007669"/>
    <property type="project" value="TreeGrafter"/>
</dbReference>
<dbReference type="GO" id="GO:0070914">
    <property type="term" value="P:UV-damage excision repair"/>
    <property type="evidence" value="ECO:0007669"/>
    <property type="project" value="TreeGrafter"/>
</dbReference>
<dbReference type="PANTHER" id="PTHR12749">
    <property type="entry name" value="EXCISION REPAIR CROSS-COMPLEMENTING 1 ERCC1"/>
    <property type="match status" value="1"/>
</dbReference>
<dbReference type="GO" id="GO:0006312">
    <property type="term" value="P:mitotic recombination"/>
    <property type="evidence" value="ECO:0007669"/>
    <property type="project" value="TreeGrafter"/>
</dbReference>
<dbReference type="InterPro" id="IPR004579">
    <property type="entry name" value="ERCC1/RAD10/SWI10"/>
</dbReference>
<dbReference type="GO" id="GO:0070522">
    <property type="term" value="C:ERCC4-ERCC1 complex"/>
    <property type="evidence" value="ECO:0007669"/>
    <property type="project" value="TreeGrafter"/>
</dbReference>
<dbReference type="PANTHER" id="PTHR12749:SF0">
    <property type="entry name" value="DNA EXCISION REPAIR PROTEIN ERCC-1"/>
    <property type="match status" value="1"/>
</dbReference>
<reference evidence="2" key="1">
    <citation type="submission" date="2019-08" db="EMBL/GenBank/DDBJ databases">
        <title>Reference gene set and small RNA set construction with multiple tissues from Davidia involucrata Baill.</title>
        <authorList>
            <person name="Yang H."/>
            <person name="Zhou C."/>
            <person name="Li G."/>
            <person name="Wang J."/>
            <person name="Gao P."/>
            <person name="Wang M."/>
            <person name="Wang R."/>
            <person name="Zhao Y."/>
        </authorList>
    </citation>
    <scope>NUCLEOTIDE SEQUENCE</scope>
    <source>
        <tissue evidence="2">Mixed with DoveR01_LX</tissue>
    </source>
</reference>
<gene>
    <name evidence="2" type="ORF">Din_004140</name>
</gene>
<organism evidence="2">
    <name type="scientific">Davidia involucrata</name>
    <name type="common">Dove tree</name>
    <dbReference type="NCBI Taxonomy" id="16924"/>
    <lineage>
        <taxon>Eukaryota</taxon>
        <taxon>Viridiplantae</taxon>
        <taxon>Streptophyta</taxon>
        <taxon>Embryophyta</taxon>
        <taxon>Tracheophyta</taxon>
        <taxon>Spermatophyta</taxon>
        <taxon>Magnoliopsida</taxon>
        <taxon>eudicotyledons</taxon>
        <taxon>Gunneridae</taxon>
        <taxon>Pentapetalae</taxon>
        <taxon>asterids</taxon>
        <taxon>Cornales</taxon>
        <taxon>Nyssaceae</taxon>
        <taxon>Davidia</taxon>
    </lineage>
</organism>
<accession>A0A5B6YSS1</accession>
<dbReference type="EMBL" id="GHES01004140">
    <property type="protein sequence ID" value="MPA34699.1"/>
    <property type="molecule type" value="Transcribed_RNA"/>
</dbReference>